<gene>
    <name evidence="1" type="ORF">BDY19DRAFT_68445</name>
</gene>
<accession>A0ACB8UL90</accession>
<proteinExistence type="predicted"/>
<name>A0ACB8UL90_9APHY</name>
<evidence type="ECO:0000313" key="1">
    <source>
        <dbReference type="EMBL" id="KAI0095148.1"/>
    </source>
</evidence>
<dbReference type="EMBL" id="MU274900">
    <property type="protein sequence ID" value="KAI0095148.1"/>
    <property type="molecule type" value="Genomic_DNA"/>
</dbReference>
<keyword evidence="2" id="KW-1185">Reference proteome</keyword>
<dbReference type="Proteomes" id="UP001055072">
    <property type="component" value="Unassembled WGS sequence"/>
</dbReference>
<sequence>MTTVATVAHPAELDSVEVSSLPELLALSVSPSVLSKSQYTDYLAHLTDLPLAALESEPTTLQSSSAQLTNALTTLCHTSYSTFLSLHSTTSTLSSSLGSLSSSLDSLLSALPALESSARAFAQETRDIQKERRQATLVLEQHDKLYDVLSLPMLLDSCVRNHNYNEALLLSNHASSLLQRFPANSLIQSVKSECDSRVQAMLGQLLGSLREQAKLPTLFRSVNFLRKMEVLDEQELALAFLTGRSYYLDNALRATEIEKKGIEGVKEKDKESYARFLKRYVDVWREGVYDVITQYTTIFLDKAPSTSSAPPADLHILIRVFTTSQLQALLSLLRVTLPLIPDPAMLTSLLKQLTYCANSFARVGMDFKALLSPIFVDAVRDGIAQELEDATTLWASKLSKEKSKPKRPSQLLVSTSAHPSPPLPTPGQLEALKIGPAHSPPQILSSYPPLALYTNDILTALNSLRMLAPVELYSDLFRIMQEILKKGAFVLLQYAKDKPWTNGTKSSPSMEDEEADKKVLEATGRIYFLVFVPFILRGLSEGVYGRPVGDSAESSLVGVKESWQSIFPLDSSSGSS</sequence>
<reference evidence="1" key="1">
    <citation type="journal article" date="2021" name="Environ. Microbiol.">
        <title>Gene family expansions and transcriptome signatures uncover fungal adaptations to wood decay.</title>
        <authorList>
            <person name="Hage H."/>
            <person name="Miyauchi S."/>
            <person name="Viragh M."/>
            <person name="Drula E."/>
            <person name="Min B."/>
            <person name="Chaduli D."/>
            <person name="Navarro D."/>
            <person name="Favel A."/>
            <person name="Norest M."/>
            <person name="Lesage-Meessen L."/>
            <person name="Balint B."/>
            <person name="Merenyi Z."/>
            <person name="de Eugenio L."/>
            <person name="Morin E."/>
            <person name="Martinez A.T."/>
            <person name="Baldrian P."/>
            <person name="Stursova M."/>
            <person name="Martinez M.J."/>
            <person name="Novotny C."/>
            <person name="Magnuson J.K."/>
            <person name="Spatafora J.W."/>
            <person name="Maurice S."/>
            <person name="Pangilinan J."/>
            <person name="Andreopoulos W."/>
            <person name="LaButti K."/>
            <person name="Hundley H."/>
            <person name="Na H."/>
            <person name="Kuo A."/>
            <person name="Barry K."/>
            <person name="Lipzen A."/>
            <person name="Henrissat B."/>
            <person name="Riley R."/>
            <person name="Ahrendt S."/>
            <person name="Nagy L.G."/>
            <person name="Grigoriev I.V."/>
            <person name="Martin F."/>
            <person name="Rosso M.N."/>
        </authorList>
    </citation>
    <scope>NUCLEOTIDE SEQUENCE</scope>
    <source>
        <strain evidence="1">CBS 384.51</strain>
    </source>
</reference>
<evidence type="ECO:0000313" key="2">
    <source>
        <dbReference type="Proteomes" id="UP001055072"/>
    </source>
</evidence>
<protein>
    <submittedName>
        <fullName evidence="1">Dor1-like family-domain-containing protein</fullName>
    </submittedName>
</protein>
<organism evidence="1 2">
    <name type="scientific">Irpex rosettiformis</name>
    <dbReference type="NCBI Taxonomy" id="378272"/>
    <lineage>
        <taxon>Eukaryota</taxon>
        <taxon>Fungi</taxon>
        <taxon>Dikarya</taxon>
        <taxon>Basidiomycota</taxon>
        <taxon>Agaricomycotina</taxon>
        <taxon>Agaricomycetes</taxon>
        <taxon>Polyporales</taxon>
        <taxon>Irpicaceae</taxon>
        <taxon>Irpex</taxon>
    </lineage>
</organism>
<comment type="caution">
    <text evidence="1">The sequence shown here is derived from an EMBL/GenBank/DDBJ whole genome shotgun (WGS) entry which is preliminary data.</text>
</comment>